<feature type="compositionally biased region" description="Basic and acidic residues" evidence="1">
    <location>
        <begin position="119"/>
        <end position="131"/>
    </location>
</feature>
<gene>
    <name evidence="3" type="ORF">ABS311_00800</name>
</gene>
<dbReference type="Proteomes" id="UP001467690">
    <property type="component" value="Unassembled WGS sequence"/>
</dbReference>
<comment type="caution">
    <text evidence="3">The sequence shown here is derived from an EMBL/GenBank/DDBJ whole genome shotgun (WGS) entry which is preliminary data.</text>
</comment>
<evidence type="ECO:0000256" key="1">
    <source>
        <dbReference type="SAM" id="MobiDB-lite"/>
    </source>
</evidence>
<feature type="transmembrane region" description="Helical" evidence="2">
    <location>
        <begin position="54"/>
        <end position="75"/>
    </location>
</feature>
<keyword evidence="2" id="KW-0812">Transmembrane</keyword>
<evidence type="ECO:0000256" key="2">
    <source>
        <dbReference type="SAM" id="Phobius"/>
    </source>
</evidence>
<feature type="region of interest" description="Disordered" evidence="1">
    <location>
        <begin position="83"/>
        <end position="131"/>
    </location>
</feature>
<keyword evidence="4" id="KW-1185">Reference proteome</keyword>
<name>A0ABV1RC25_9ALTE</name>
<feature type="compositionally biased region" description="Basic and acidic residues" evidence="1">
    <location>
        <begin position="95"/>
        <end position="105"/>
    </location>
</feature>
<accession>A0ABV1RC25</accession>
<feature type="transmembrane region" description="Helical" evidence="2">
    <location>
        <begin position="21"/>
        <end position="42"/>
    </location>
</feature>
<dbReference type="RefSeq" id="WP_143872065.1">
    <property type="nucleotide sequence ID" value="NZ_CP041660.1"/>
</dbReference>
<evidence type="ECO:0000313" key="3">
    <source>
        <dbReference type="EMBL" id="MER2490425.1"/>
    </source>
</evidence>
<protein>
    <submittedName>
        <fullName evidence="3">Uncharacterized protein</fullName>
    </submittedName>
</protein>
<reference evidence="3 4" key="1">
    <citation type="submission" date="2024-06" db="EMBL/GenBank/DDBJ databases">
        <authorList>
            <person name="Chen R.Y."/>
        </authorList>
    </citation>
    <scope>NUCLEOTIDE SEQUENCE [LARGE SCALE GENOMIC DNA]</scope>
    <source>
        <strain evidence="3 4">D2</strain>
    </source>
</reference>
<organism evidence="3 4">
    <name type="scientific">Catenovulum sediminis</name>
    <dbReference type="NCBI Taxonomy" id="1740262"/>
    <lineage>
        <taxon>Bacteria</taxon>
        <taxon>Pseudomonadati</taxon>
        <taxon>Pseudomonadota</taxon>
        <taxon>Gammaproteobacteria</taxon>
        <taxon>Alteromonadales</taxon>
        <taxon>Alteromonadaceae</taxon>
        <taxon>Catenovulum</taxon>
    </lineage>
</organism>
<keyword evidence="2" id="KW-0472">Membrane</keyword>
<keyword evidence="2" id="KW-1133">Transmembrane helix</keyword>
<proteinExistence type="predicted"/>
<sequence>MFNPLIRFTILTTIWHKYKENIKSTIATILALIFIQLVYLDVTEYLQVAEQVNLLVYALAGKWLLVLAVLLVWLWGLKPKRKKSMNDTLPINKKIKTEREAKPENDPFANIRSKKRLRSRGDVLIESHNKK</sequence>
<evidence type="ECO:0000313" key="4">
    <source>
        <dbReference type="Proteomes" id="UP001467690"/>
    </source>
</evidence>
<dbReference type="EMBL" id="JBELOE010000052">
    <property type="protein sequence ID" value="MER2490425.1"/>
    <property type="molecule type" value="Genomic_DNA"/>
</dbReference>